<protein>
    <recommendedName>
        <fullName evidence="1">DUF7878 domain-containing protein</fullName>
    </recommendedName>
</protein>
<evidence type="ECO:0000313" key="3">
    <source>
        <dbReference type="Proteomes" id="UP000295146"/>
    </source>
</evidence>
<name>A0A4R8BIY0_9ACTN</name>
<comment type="caution">
    <text evidence="2">The sequence shown here is derived from an EMBL/GenBank/DDBJ whole genome shotgun (WGS) entry which is preliminary data.</text>
</comment>
<feature type="domain" description="DUF7878" evidence="1">
    <location>
        <begin position="20"/>
        <end position="126"/>
    </location>
</feature>
<reference evidence="2 3" key="1">
    <citation type="submission" date="2019-03" db="EMBL/GenBank/DDBJ databases">
        <title>Genomic Encyclopedia of Type Strains, Phase III (KMG-III): the genomes of soil and plant-associated and newly described type strains.</title>
        <authorList>
            <person name="Whitman W."/>
        </authorList>
    </citation>
    <scope>NUCLEOTIDE SEQUENCE [LARGE SCALE GENOMIC DNA]</scope>
    <source>
        <strain evidence="2 3">VKM Ac-2573</strain>
    </source>
</reference>
<organism evidence="2 3">
    <name type="scientific">Kribbella pratensis</name>
    <dbReference type="NCBI Taxonomy" id="2512112"/>
    <lineage>
        <taxon>Bacteria</taxon>
        <taxon>Bacillati</taxon>
        <taxon>Actinomycetota</taxon>
        <taxon>Actinomycetes</taxon>
        <taxon>Propionibacteriales</taxon>
        <taxon>Kribbellaceae</taxon>
        <taxon>Kribbella</taxon>
    </lineage>
</organism>
<dbReference type="Proteomes" id="UP000295146">
    <property type="component" value="Unassembled WGS sequence"/>
</dbReference>
<dbReference type="Pfam" id="PF25297">
    <property type="entry name" value="DUF7878"/>
    <property type="match status" value="1"/>
</dbReference>
<evidence type="ECO:0000313" key="2">
    <source>
        <dbReference type="EMBL" id="TDW54452.1"/>
    </source>
</evidence>
<sequence>MLRFEFRNASFEGLWSGEFRDLELGVVADFRLRVAEQVIYSEDGFTVFELRLAFDHWLRKSDSAVVGFEFNSVESDEPGLVWFRPQPGGGYRVGSIHQDDVSFEVFSPAEIQQAAQEFISSVDDWVLQNLGIVVAEHLDLPR</sequence>
<gene>
    <name evidence="2" type="ORF">EV653_7769</name>
</gene>
<evidence type="ECO:0000259" key="1">
    <source>
        <dbReference type="Pfam" id="PF25297"/>
    </source>
</evidence>
<proteinExistence type="predicted"/>
<keyword evidence="3" id="KW-1185">Reference proteome</keyword>
<dbReference type="EMBL" id="SODP01000005">
    <property type="protein sequence ID" value="TDW54452.1"/>
    <property type="molecule type" value="Genomic_DNA"/>
</dbReference>
<accession>A0A4R8BIY0</accession>
<dbReference type="InterPro" id="IPR057200">
    <property type="entry name" value="DUF7878"/>
</dbReference>
<dbReference type="AlphaFoldDB" id="A0A4R8BIY0"/>